<evidence type="ECO:0000256" key="4">
    <source>
        <dbReference type="ARBA" id="ARBA00022741"/>
    </source>
</evidence>
<dbReference type="Proteomes" id="UP000830639">
    <property type="component" value="Chromosome"/>
</dbReference>
<dbReference type="Gene3D" id="3.40.50.300">
    <property type="entry name" value="P-loop containing nucleotide triphosphate hydrolases"/>
    <property type="match status" value="1"/>
</dbReference>
<dbReference type="InterPro" id="IPR050445">
    <property type="entry name" value="Bact_polysacc_biosynth/exp"/>
</dbReference>
<gene>
    <name evidence="10" type="ORF">MY490_20960</name>
</gene>
<dbReference type="EMBL" id="CP096034">
    <property type="protein sequence ID" value="UPM54179.1"/>
    <property type="molecule type" value="Genomic_DNA"/>
</dbReference>
<evidence type="ECO:0000256" key="3">
    <source>
        <dbReference type="ARBA" id="ARBA00022679"/>
    </source>
</evidence>
<evidence type="ECO:0000313" key="11">
    <source>
        <dbReference type="Proteomes" id="UP000830639"/>
    </source>
</evidence>
<accession>A0ABY4JK06</accession>
<evidence type="ECO:0000259" key="9">
    <source>
        <dbReference type="Pfam" id="PF13614"/>
    </source>
</evidence>
<organism evidence="10 11">
    <name type="scientific">Gottfriedia acidiceleris</name>
    <dbReference type="NCBI Taxonomy" id="371036"/>
    <lineage>
        <taxon>Bacteria</taxon>
        <taxon>Bacillati</taxon>
        <taxon>Bacillota</taxon>
        <taxon>Bacilli</taxon>
        <taxon>Bacillales</taxon>
        <taxon>Bacillaceae</taxon>
        <taxon>Gottfriedia</taxon>
    </lineage>
</organism>
<evidence type="ECO:0000256" key="1">
    <source>
        <dbReference type="ARBA" id="ARBA00007316"/>
    </source>
</evidence>
<keyword evidence="7" id="KW-0829">Tyrosine-protein kinase</keyword>
<dbReference type="PANTHER" id="PTHR32309">
    <property type="entry name" value="TYROSINE-PROTEIN KINASE"/>
    <property type="match status" value="1"/>
</dbReference>
<evidence type="ECO:0000256" key="2">
    <source>
        <dbReference type="ARBA" id="ARBA00011903"/>
    </source>
</evidence>
<proteinExistence type="inferred from homology"/>
<dbReference type="InterPro" id="IPR005702">
    <property type="entry name" value="Wzc-like_C"/>
</dbReference>
<evidence type="ECO:0000313" key="10">
    <source>
        <dbReference type="EMBL" id="UPM54179.1"/>
    </source>
</evidence>
<dbReference type="PANTHER" id="PTHR32309:SF13">
    <property type="entry name" value="FERRIC ENTEROBACTIN TRANSPORT PROTEIN FEPE"/>
    <property type="match status" value="1"/>
</dbReference>
<evidence type="ECO:0000256" key="6">
    <source>
        <dbReference type="ARBA" id="ARBA00022840"/>
    </source>
</evidence>
<protein>
    <recommendedName>
        <fullName evidence="2">non-specific protein-tyrosine kinase</fullName>
        <ecNumber evidence="2">2.7.10.2</ecNumber>
    </recommendedName>
</protein>
<dbReference type="GO" id="GO:0016301">
    <property type="term" value="F:kinase activity"/>
    <property type="evidence" value="ECO:0007669"/>
    <property type="project" value="UniProtKB-KW"/>
</dbReference>
<keyword evidence="11" id="KW-1185">Reference proteome</keyword>
<dbReference type="SUPFAM" id="SSF52540">
    <property type="entry name" value="P-loop containing nucleoside triphosphate hydrolases"/>
    <property type="match status" value="1"/>
</dbReference>
<dbReference type="Pfam" id="PF13614">
    <property type="entry name" value="AAA_31"/>
    <property type="match status" value="1"/>
</dbReference>
<dbReference type="InterPro" id="IPR025669">
    <property type="entry name" value="AAA_dom"/>
</dbReference>
<keyword evidence="5 10" id="KW-0418">Kinase</keyword>
<dbReference type="InterPro" id="IPR027417">
    <property type="entry name" value="P-loop_NTPase"/>
</dbReference>
<feature type="domain" description="AAA" evidence="9">
    <location>
        <begin position="51"/>
        <end position="189"/>
    </location>
</feature>
<sequence length="220" mass="24561">MLIFNKRTQNTAFKNRNLVTFTNPNSIISDQFRTIRTNLHFLTEETKNKILLITSTGKGEGNSTISANLAVSMAQQKEKILLIDANLREASIHKIFKLQNNVGLTDLLTNRLELKDVVTSTDFENLDVLTSGTINFNPVELLANSAVKELFKKLITSYDIVLIDSPSILDYTETRVLANQCDGVVLVLNRGKTEIEKTSEASRVIELSHGRLIGAILNEK</sequence>
<evidence type="ECO:0000256" key="8">
    <source>
        <dbReference type="ARBA" id="ARBA00051245"/>
    </source>
</evidence>
<keyword evidence="4" id="KW-0547">Nucleotide-binding</keyword>
<keyword evidence="6" id="KW-0067">ATP-binding</keyword>
<reference evidence="10 11" key="1">
    <citation type="submission" date="2022-04" db="EMBL/GenBank/DDBJ databases">
        <title>Mechanism of arsenic methylation and mitigation arsenic toxicity by Bacillus sp. LH14 from an Arsenic-Contaminated Paddy Soil.</title>
        <authorList>
            <person name="Wang D."/>
        </authorList>
    </citation>
    <scope>NUCLEOTIDE SEQUENCE [LARGE SCALE GENOMIC DNA]</scope>
    <source>
        <strain evidence="10 11">LH14</strain>
    </source>
</reference>
<dbReference type="EC" id="2.7.10.2" evidence="2"/>
<comment type="similarity">
    <text evidence="1">Belongs to the CpsD/CapB family.</text>
</comment>
<dbReference type="CDD" id="cd05387">
    <property type="entry name" value="BY-kinase"/>
    <property type="match status" value="1"/>
</dbReference>
<dbReference type="NCBIfam" id="TIGR01007">
    <property type="entry name" value="eps_fam"/>
    <property type="match status" value="1"/>
</dbReference>
<keyword evidence="3" id="KW-0808">Transferase</keyword>
<dbReference type="RefSeq" id="WP_248267381.1">
    <property type="nucleotide sequence ID" value="NZ_CP096034.1"/>
</dbReference>
<evidence type="ECO:0000256" key="7">
    <source>
        <dbReference type="ARBA" id="ARBA00023137"/>
    </source>
</evidence>
<evidence type="ECO:0000256" key="5">
    <source>
        <dbReference type="ARBA" id="ARBA00022777"/>
    </source>
</evidence>
<name>A0ABY4JK06_9BACI</name>
<comment type="catalytic activity">
    <reaction evidence="8">
        <text>L-tyrosyl-[protein] + ATP = O-phospho-L-tyrosyl-[protein] + ADP + H(+)</text>
        <dbReference type="Rhea" id="RHEA:10596"/>
        <dbReference type="Rhea" id="RHEA-COMP:10136"/>
        <dbReference type="Rhea" id="RHEA-COMP:20101"/>
        <dbReference type="ChEBI" id="CHEBI:15378"/>
        <dbReference type="ChEBI" id="CHEBI:30616"/>
        <dbReference type="ChEBI" id="CHEBI:46858"/>
        <dbReference type="ChEBI" id="CHEBI:61978"/>
        <dbReference type="ChEBI" id="CHEBI:456216"/>
        <dbReference type="EC" id="2.7.10.2"/>
    </reaction>
</comment>